<evidence type="ECO:0000313" key="8">
    <source>
        <dbReference type="Proteomes" id="UP000005019"/>
    </source>
</evidence>
<evidence type="ECO:0000256" key="4">
    <source>
        <dbReference type="ARBA" id="ARBA00022840"/>
    </source>
</evidence>
<evidence type="ECO:0000256" key="5">
    <source>
        <dbReference type="SAM" id="MobiDB-lite"/>
    </source>
</evidence>
<gene>
    <name evidence="7" type="ORF">METUNv1_03630</name>
</gene>
<dbReference type="Pfam" id="PF00069">
    <property type="entry name" value="Pkinase"/>
    <property type="match status" value="1"/>
</dbReference>
<dbReference type="Proteomes" id="UP000005019">
    <property type="component" value="Unassembled WGS sequence"/>
</dbReference>
<keyword evidence="3 7" id="KW-0418">Kinase</keyword>
<accession>F5RH38</accession>
<dbReference type="InterPro" id="IPR000719">
    <property type="entry name" value="Prot_kinase_dom"/>
</dbReference>
<dbReference type="eggNOG" id="COG0515">
    <property type="taxonomic scope" value="Bacteria"/>
</dbReference>
<comment type="caution">
    <text evidence="7">The sequence shown here is derived from an EMBL/GenBank/DDBJ whole genome shotgun (WGS) entry which is preliminary data.</text>
</comment>
<dbReference type="EMBL" id="AFHG01000058">
    <property type="protein sequence ID" value="EGK70242.1"/>
    <property type="molecule type" value="Genomic_DNA"/>
</dbReference>
<dbReference type="SUPFAM" id="SSF56112">
    <property type="entry name" value="Protein kinase-like (PK-like)"/>
    <property type="match status" value="1"/>
</dbReference>
<keyword evidence="1" id="KW-0808">Transferase</keyword>
<dbReference type="RefSeq" id="WP_008064170.1">
    <property type="nucleotide sequence ID" value="NZ_AFHG01000058.1"/>
</dbReference>
<reference evidence="7 8" key="1">
    <citation type="journal article" date="2011" name="J. Bacteriol.">
        <title>Genome sequence of Methyloversatilis universalis FAM5T, a methylotrophic representative of the order Rhodocyclales.</title>
        <authorList>
            <person name="Kittichotirat W."/>
            <person name="Good N.M."/>
            <person name="Hall R."/>
            <person name="Bringel F."/>
            <person name="Lajus A."/>
            <person name="Medigue C."/>
            <person name="Smalley N.E."/>
            <person name="Beck D."/>
            <person name="Bumgarner R."/>
            <person name="Vuilleumier S."/>
            <person name="Kalyuzhnaya M.G."/>
        </authorList>
    </citation>
    <scope>NUCLEOTIDE SEQUENCE [LARGE SCALE GENOMIC DNA]</scope>
    <source>
        <strain evidence="8">ATCC BAA-1314 / JCM 13912 / FAM5</strain>
    </source>
</reference>
<dbReference type="GO" id="GO:0004674">
    <property type="term" value="F:protein serine/threonine kinase activity"/>
    <property type="evidence" value="ECO:0007669"/>
    <property type="project" value="TreeGrafter"/>
</dbReference>
<feature type="region of interest" description="Disordered" evidence="5">
    <location>
        <begin position="327"/>
        <end position="348"/>
    </location>
</feature>
<protein>
    <submittedName>
        <fullName evidence="7">Mitogen-activated protein kinase</fullName>
    </submittedName>
</protein>
<evidence type="ECO:0000256" key="3">
    <source>
        <dbReference type="ARBA" id="ARBA00022777"/>
    </source>
</evidence>
<dbReference type="STRING" id="1000565.METUNv1_03630"/>
<organism evidence="7 8">
    <name type="scientific">Methyloversatilis universalis (strain ATCC BAA-1314 / DSM 25237 / JCM 13912 / CCUG 52030 / FAM5)</name>
    <dbReference type="NCBI Taxonomy" id="1000565"/>
    <lineage>
        <taxon>Bacteria</taxon>
        <taxon>Pseudomonadati</taxon>
        <taxon>Pseudomonadota</taxon>
        <taxon>Betaproteobacteria</taxon>
        <taxon>Nitrosomonadales</taxon>
        <taxon>Sterolibacteriaceae</taxon>
        <taxon>Methyloversatilis</taxon>
    </lineage>
</organism>
<evidence type="ECO:0000259" key="6">
    <source>
        <dbReference type="PROSITE" id="PS50011"/>
    </source>
</evidence>
<dbReference type="OrthoDB" id="8534086at2"/>
<name>F5RH38_METUF</name>
<feature type="region of interest" description="Disordered" evidence="5">
    <location>
        <begin position="278"/>
        <end position="306"/>
    </location>
</feature>
<dbReference type="GO" id="GO:0005524">
    <property type="term" value="F:ATP binding"/>
    <property type="evidence" value="ECO:0007669"/>
    <property type="project" value="UniProtKB-KW"/>
</dbReference>
<keyword evidence="8" id="KW-1185">Reference proteome</keyword>
<dbReference type="CDD" id="cd14014">
    <property type="entry name" value="STKc_PknB_like"/>
    <property type="match status" value="1"/>
</dbReference>
<feature type="domain" description="Protein kinase" evidence="6">
    <location>
        <begin position="10"/>
        <end position="268"/>
    </location>
</feature>
<dbReference type="PANTHER" id="PTHR43289:SF6">
    <property type="entry name" value="SERINE_THREONINE-PROTEIN KINASE NEKL-3"/>
    <property type="match status" value="1"/>
</dbReference>
<dbReference type="InterPro" id="IPR011009">
    <property type="entry name" value="Kinase-like_dom_sf"/>
</dbReference>
<dbReference type="Gene3D" id="1.10.510.10">
    <property type="entry name" value="Transferase(Phosphotransferase) domain 1"/>
    <property type="match status" value="1"/>
</dbReference>
<evidence type="ECO:0000313" key="7">
    <source>
        <dbReference type="EMBL" id="EGK70242.1"/>
    </source>
</evidence>
<dbReference type="PROSITE" id="PS50011">
    <property type="entry name" value="PROTEIN_KINASE_DOM"/>
    <property type="match status" value="1"/>
</dbReference>
<keyword evidence="2" id="KW-0547">Nucleotide-binding</keyword>
<evidence type="ECO:0000256" key="2">
    <source>
        <dbReference type="ARBA" id="ARBA00022741"/>
    </source>
</evidence>
<dbReference type="AlphaFoldDB" id="F5RH38"/>
<dbReference type="PANTHER" id="PTHR43289">
    <property type="entry name" value="MITOGEN-ACTIVATED PROTEIN KINASE KINASE KINASE 20-RELATED"/>
    <property type="match status" value="1"/>
</dbReference>
<proteinExistence type="predicted"/>
<keyword evidence="4" id="KW-0067">ATP-binding</keyword>
<dbReference type="Gene3D" id="3.30.200.20">
    <property type="entry name" value="Phosphorylase Kinase, domain 1"/>
    <property type="match status" value="1"/>
</dbReference>
<sequence>MNDVRRLGRYVLGREIGRGERGAVFEATEPGAGRTLAIKLFRIDIAADPDAYVRALGRSVLAVSGLRHPGVVRLLDQGVATDGQPWVASERPDARSLRQLLDVLPRMSFEWVRSIGLQVADALACAHAAGVVHGGLKASNILIDGDGRVSVTDFGLPVPSPDALPAMPQYLAPEQVQGLAPDARSDVFSLGALMFEMLAGRPPFGSPLTGSLATVLENIAHAPTPTPSALDPEVPPDLDIVVMRSLAKSPVDRYADAGALAVALRGAVVDAAGAPARAAQEATQPAPGVEEASPPYRRGRSGKPSAPVEDVLAELAADIDAFSARGTPDVSIAPTPAGRPAARSGRESAPAAVAFPTLTDVPVPRPATPPVTPAAHASAPVTAAQPVAASSSLLADLAGEAQRIRAHAMQMQRGEQAARSGAEQALSQRLMRVRDYFTQLSAQLNVIRPQVARDYPLLGLGVLRGLSWLTSDVNTRQRGAEAPDQLARVSLSWLLRGQSVLRCERDALSADALRAALKEHGLRFEEQPSRDDYGRLRAQVFDVAPEVRGRAELVADFATLTLRLTLQNVERFGVVDYTPPADDAGNEWLDELVRLLLGQPSRFPTLARLIVPSAG</sequence>
<evidence type="ECO:0000256" key="1">
    <source>
        <dbReference type="ARBA" id="ARBA00022679"/>
    </source>
</evidence>